<dbReference type="InterPro" id="IPR001478">
    <property type="entry name" value="PDZ"/>
</dbReference>
<dbReference type="PRINTS" id="PR00834">
    <property type="entry name" value="PROTEASES2C"/>
</dbReference>
<reference evidence="6" key="1">
    <citation type="submission" date="2020-06" db="EMBL/GenBank/DDBJ databases">
        <title>Draft genomic sequecing of Geomonas sp. Red736.</title>
        <authorList>
            <person name="Itoh H."/>
            <person name="Xu Z.X."/>
            <person name="Ushijima N."/>
            <person name="Masuda Y."/>
            <person name="Shiratori Y."/>
            <person name="Senoo K."/>
        </authorList>
    </citation>
    <scope>NUCLEOTIDE SEQUENCE [LARGE SCALE GENOMIC DNA]</scope>
    <source>
        <strain evidence="6">Red736</strain>
    </source>
</reference>
<keyword evidence="2" id="KW-0378">Hydrolase</keyword>
<name>A0A6V8MT90_9BACT</name>
<keyword evidence="1 5" id="KW-0645">Protease</keyword>
<dbReference type="Proteomes" id="UP000568888">
    <property type="component" value="Unassembled WGS sequence"/>
</dbReference>
<gene>
    <name evidence="5" type="ORF">GMPD_11810</name>
</gene>
<dbReference type="InterPro" id="IPR001940">
    <property type="entry name" value="Peptidase_S1C"/>
</dbReference>
<organism evidence="5 6">
    <name type="scientific">Geomonas paludis</name>
    <dbReference type="NCBI Taxonomy" id="2740185"/>
    <lineage>
        <taxon>Bacteria</taxon>
        <taxon>Pseudomonadati</taxon>
        <taxon>Thermodesulfobacteriota</taxon>
        <taxon>Desulfuromonadia</taxon>
        <taxon>Geobacterales</taxon>
        <taxon>Geobacteraceae</taxon>
        <taxon>Geomonas</taxon>
    </lineage>
</organism>
<dbReference type="GO" id="GO:0004252">
    <property type="term" value="F:serine-type endopeptidase activity"/>
    <property type="evidence" value="ECO:0007669"/>
    <property type="project" value="InterPro"/>
</dbReference>
<evidence type="ECO:0000313" key="6">
    <source>
        <dbReference type="Proteomes" id="UP000568888"/>
    </source>
</evidence>
<dbReference type="PANTHER" id="PTHR43343:SF3">
    <property type="entry name" value="PROTEASE DO-LIKE 8, CHLOROPLASTIC"/>
    <property type="match status" value="1"/>
</dbReference>
<feature type="signal peptide" evidence="3">
    <location>
        <begin position="1"/>
        <end position="21"/>
    </location>
</feature>
<sequence>MLQRMLVVVSLLLAISQPALCASQASSLFPQVAMVKNVMPAVVGIGIDKRTRVGYRFSGNDSYWNEFQKYYKQEEKQFRQKGQPQWEKGQDTITVEDIAVVGSGFIVAKDGTIVTAQHVIDGHRSVYITTWDNKVYRAKLARQSKEDDIAILTMEVGGGSFPFMPMGNSDNLEIAEPVIAIGNPFGITFTVTSGIVSALNRTLGEGTRKLIQTDAPLNPGNSGGPLLNLNGEVIGISDAIYSPGKGVDGEAFNVGLAFAVPVNRAKDLLAAATPAPGSGSGGGVYLGIGLKNSAQDAVVDSVDEGSPAARAGMEPGDLIVGVDGRRVAGADAVLRLLRGKKPGETATLTIARGEKLMEIRVRLSQREEG</sequence>
<dbReference type="Gene3D" id="2.40.10.120">
    <property type="match status" value="1"/>
</dbReference>
<dbReference type="PROSITE" id="PS50106">
    <property type="entry name" value="PDZ"/>
    <property type="match status" value="1"/>
</dbReference>
<evidence type="ECO:0000313" key="5">
    <source>
        <dbReference type="EMBL" id="GFO63262.1"/>
    </source>
</evidence>
<dbReference type="SUPFAM" id="SSF50156">
    <property type="entry name" value="PDZ domain-like"/>
    <property type="match status" value="1"/>
</dbReference>
<keyword evidence="3" id="KW-0732">Signal</keyword>
<evidence type="ECO:0000256" key="2">
    <source>
        <dbReference type="ARBA" id="ARBA00022801"/>
    </source>
</evidence>
<dbReference type="Gene3D" id="2.30.42.10">
    <property type="match status" value="1"/>
</dbReference>
<dbReference type="GO" id="GO:0006508">
    <property type="term" value="P:proteolysis"/>
    <property type="evidence" value="ECO:0007669"/>
    <property type="project" value="UniProtKB-KW"/>
</dbReference>
<proteinExistence type="predicted"/>
<protein>
    <submittedName>
        <fullName evidence="5">Serine protease</fullName>
    </submittedName>
</protein>
<feature type="domain" description="PDZ" evidence="4">
    <location>
        <begin position="280"/>
        <end position="354"/>
    </location>
</feature>
<dbReference type="Pfam" id="PF13365">
    <property type="entry name" value="Trypsin_2"/>
    <property type="match status" value="1"/>
</dbReference>
<evidence type="ECO:0000256" key="3">
    <source>
        <dbReference type="SAM" id="SignalP"/>
    </source>
</evidence>
<dbReference type="InterPro" id="IPR009003">
    <property type="entry name" value="Peptidase_S1_PA"/>
</dbReference>
<evidence type="ECO:0000259" key="4">
    <source>
        <dbReference type="PROSITE" id="PS50106"/>
    </source>
</evidence>
<dbReference type="EMBL" id="BLXY01000002">
    <property type="protein sequence ID" value="GFO63262.1"/>
    <property type="molecule type" value="Genomic_DNA"/>
</dbReference>
<dbReference type="Pfam" id="PF13180">
    <property type="entry name" value="PDZ_2"/>
    <property type="match status" value="1"/>
</dbReference>
<dbReference type="PANTHER" id="PTHR43343">
    <property type="entry name" value="PEPTIDASE S12"/>
    <property type="match status" value="1"/>
</dbReference>
<accession>A0A6V8MT90</accession>
<dbReference type="InterPro" id="IPR036034">
    <property type="entry name" value="PDZ_sf"/>
</dbReference>
<dbReference type="AlphaFoldDB" id="A0A6V8MT90"/>
<comment type="caution">
    <text evidence="5">The sequence shown here is derived from an EMBL/GenBank/DDBJ whole genome shotgun (WGS) entry which is preliminary data.</text>
</comment>
<evidence type="ECO:0000256" key="1">
    <source>
        <dbReference type="ARBA" id="ARBA00022670"/>
    </source>
</evidence>
<feature type="chain" id="PRO_5027987535" evidence="3">
    <location>
        <begin position="22"/>
        <end position="369"/>
    </location>
</feature>
<dbReference type="InterPro" id="IPR051201">
    <property type="entry name" value="Chloro_Bact_Ser_Proteases"/>
</dbReference>
<dbReference type="SMART" id="SM00228">
    <property type="entry name" value="PDZ"/>
    <property type="match status" value="1"/>
</dbReference>
<dbReference type="SUPFAM" id="SSF50494">
    <property type="entry name" value="Trypsin-like serine proteases"/>
    <property type="match status" value="1"/>
</dbReference>